<sequence length="129" mass="14105">MRIEPIEPPREFGVGTRGGTLRHVADVALEADEVVTLRGPAGSQADVTRKAWGYYLTPSLNQRLAEHGLRAVLCMGVPRRDGERPRMYLLAVEEGGDAAFAEYLAAEGMRVVAWLDTDDAVERLAALLD</sequence>
<organism evidence="1 2">
    <name type="scientific">Capillimicrobium parvum</name>
    <dbReference type="NCBI Taxonomy" id="2884022"/>
    <lineage>
        <taxon>Bacteria</taxon>
        <taxon>Bacillati</taxon>
        <taxon>Actinomycetota</taxon>
        <taxon>Thermoleophilia</taxon>
        <taxon>Solirubrobacterales</taxon>
        <taxon>Capillimicrobiaceae</taxon>
        <taxon>Capillimicrobium</taxon>
    </lineage>
</organism>
<dbReference type="EMBL" id="CP087164">
    <property type="protein sequence ID" value="UGS38727.1"/>
    <property type="molecule type" value="Genomic_DNA"/>
</dbReference>
<dbReference type="RefSeq" id="WP_259312743.1">
    <property type="nucleotide sequence ID" value="NZ_CP087164.1"/>
</dbReference>
<dbReference type="KEGG" id="sbae:DSM104329_05157"/>
<proteinExistence type="predicted"/>
<evidence type="ECO:0000313" key="2">
    <source>
        <dbReference type="Proteomes" id="UP001162834"/>
    </source>
</evidence>
<dbReference type="AlphaFoldDB" id="A0A9E7C6C3"/>
<protein>
    <submittedName>
        <fullName evidence="1">Uncharacterized protein</fullName>
    </submittedName>
</protein>
<name>A0A9E7C6C3_9ACTN</name>
<dbReference type="Proteomes" id="UP001162834">
    <property type="component" value="Chromosome"/>
</dbReference>
<gene>
    <name evidence="1" type="ORF">DSM104329_05157</name>
</gene>
<accession>A0A9E7C6C3</accession>
<keyword evidence="2" id="KW-1185">Reference proteome</keyword>
<reference evidence="1" key="1">
    <citation type="journal article" date="2022" name="Int. J. Syst. Evol. Microbiol.">
        <title>Pseudomonas aegrilactucae sp. nov. and Pseudomonas morbosilactucae sp. nov., pathogens causing bacterial rot of lettuce in Japan.</title>
        <authorList>
            <person name="Sawada H."/>
            <person name="Fujikawa T."/>
            <person name="Satou M."/>
        </authorList>
    </citation>
    <scope>NUCLEOTIDE SEQUENCE</scope>
    <source>
        <strain evidence="1">0166_1</strain>
    </source>
</reference>
<evidence type="ECO:0000313" key="1">
    <source>
        <dbReference type="EMBL" id="UGS38727.1"/>
    </source>
</evidence>